<comment type="caution">
    <text evidence="1">The sequence shown here is derived from an EMBL/GenBank/DDBJ whole genome shotgun (WGS) entry which is preliminary data.</text>
</comment>
<evidence type="ECO:0000313" key="1">
    <source>
        <dbReference type="EMBL" id="MPC74978.1"/>
    </source>
</evidence>
<gene>
    <name evidence="1" type="ORF">E2C01_069360</name>
</gene>
<name>A0A5B7I1Z2_PORTR</name>
<dbReference type="Proteomes" id="UP000324222">
    <property type="component" value="Unassembled WGS sequence"/>
</dbReference>
<evidence type="ECO:0000313" key="2">
    <source>
        <dbReference type="Proteomes" id="UP000324222"/>
    </source>
</evidence>
<sequence length="18" mass="2197">MFSASFCRRLQRLLHPPH</sequence>
<accession>A0A5B7I1Z2</accession>
<dbReference type="EMBL" id="VSRR010040117">
    <property type="protein sequence ID" value="MPC74978.1"/>
    <property type="molecule type" value="Genomic_DNA"/>
</dbReference>
<keyword evidence="2" id="KW-1185">Reference proteome</keyword>
<proteinExistence type="predicted"/>
<protein>
    <submittedName>
        <fullName evidence="1">Uncharacterized protein</fullName>
    </submittedName>
</protein>
<organism evidence="1 2">
    <name type="scientific">Portunus trituberculatus</name>
    <name type="common">Swimming crab</name>
    <name type="synonym">Neptunus trituberculatus</name>
    <dbReference type="NCBI Taxonomy" id="210409"/>
    <lineage>
        <taxon>Eukaryota</taxon>
        <taxon>Metazoa</taxon>
        <taxon>Ecdysozoa</taxon>
        <taxon>Arthropoda</taxon>
        <taxon>Crustacea</taxon>
        <taxon>Multicrustacea</taxon>
        <taxon>Malacostraca</taxon>
        <taxon>Eumalacostraca</taxon>
        <taxon>Eucarida</taxon>
        <taxon>Decapoda</taxon>
        <taxon>Pleocyemata</taxon>
        <taxon>Brachyura</taxon>
        <taxon>Eubrachyura</taxon>
        <taxon>Portunoidea</taxon>
        <taxon>Portunidae</taxon>
        <taxon>Portuninae</taxon>
        <taxon>Portunus</taxon>
    </lineage>
</organism>
<dbReference type="AlphaFoldDB" id="A0A5B7I1Z2"/>
<reference evidence="1 2" key="1">
    <citation type="submission" date="2019-05" db="EMBL/GenBank/DDBJ databases">
        <title>Another draft genome of Portunus trituberculatus and its Hox gene families provides insights of decapod evolution.</title>
        <authorList>
            <person name="Jeong J.-H."/>
            <person name="Song I."/>
            <person name="Kim S."/>
            <person name="Choi T."/>
            <person name="Kim D."/>
            <person name="Ryu S."/>
            <person name="Kim W."/>
        </authorList>
    </citation>
    <scope>NUCLEOTIDE SEQUENCE [LARGE SCALE GENOMIC DNA]</scope>
    <source>
        <tissue evidence="1">Muscle</tissue>
    </source>
</reference>